<reference evidence="2" key="1">
    <citation type="journal article" date="2020" name="Stud. Mycol.">
        <title>101 Dothideomycetes genomes: a test case for predicting lifestyles and emergence of pathogens.</title>
        <authorList>
            <person name="Haridas S."/>
            <person name="Albert R."/>
            <person name="Binder M."/>
            <person name="Bloem J."/>
            <person name="Labutti K."/>
            <person name="Salamov A."/>
            <person name="Andreopoulos B."/>
            <person name="Baker S."/>
            <person name="Barry K."/>
            <person name="Bills G."/>
            <person name="Bluhm B."/>
            <person name="Cannon C."/>
            <person name="Castanera R."/>
            <person name="Culley D."/>
            <person name="Daum C."/>
            <person name="Ezra D."/>
            <person name="Gonzalez J."/>
            <person name="Henrissat B."/>
            <person name="Kuo A."/>
            <person name="Liang C."/>
            <person name="Lipzen A."/>
            <person name="Lutzoni F."/>
            <person name="Magnuson J."/>
            <person name="Mondo S."/>
            <person name="Nolan M."/>
            <person name="Ohm R."/>
            <person name="Pangilinan J."/>
            <person name="Park H.-J."/>
            <person name="Ramirez L."/>
            <person name="Alfaro M."/>
            <person name="Sun H."/>
            <person name="Tritt A."/>
            <person name="Yoshinaga Y."/>
            <person name="Zwiers L.-H."/>
            <person name="Turgeon B."/>
            <person name="Goodwin S."/>
            <person name="Spatafora J."/>
            <person name="Crous P."/>
            <person name="Grigoriev I."/>
        </authorList>
    </citation>
    <scope>NUCLEOTIDE SEQUENCE</scope>
    <source>
        <strain evidence="2">Tuck. ex Michener</strain>
    </source>
</reference>
<organism evidence="2 3">
    <name type="scientific">Viridothelium virens</name>
    <name type="common">Speckled blister lichen</name>
    <name type="synonym">Trypethelium virens</name>
    <dbReference type="NCBI Taxonomy" id="1048519"/>
    <lineage>
        <taxon>Eukaryota</taxon>
        <taxon>Fungi</taxon>
        <taxon>Dikarya</taxon>
        <taxon>Ascomycota</taxon>
        <taxon>Pezizomycotina</taxon>
        <taxon>Dothideomycetes</taxon>
        <taxon>Dothideomycetes incertae sedis</taxon>
        <taxon>Trypetheliales</taxon>
        <taxon>Trypetheliaceae</taxon>
        <taxon>Viridothelium</taxon>
    </lineage>
</organism>
<dbReference type="EMBL" id="ML991805">
    <property type="protein sequence ID" value="KAF2233625.1"/>
    <property type="molecule type" value="Genomic_DNA"/>
</dbReference>
<accession>A0A6A6H6I4</accession>
<sequence>MDAGQTYEEDIREANRWIEEFTQSYAMGGPLHSRQMLEDIDRQMEEGNEYIYIDDLKGQKQKNRTTAPPEWSPRPREATLHYSSFESVVNHNPEWPQMRPWVQHPVWISLSPLQFREEHSLADTHRIFGGWQDVWQKSEAYRSLKQHLMTAHLDTTISKVVCFALGPPSYKGEKEQEEYQLGRSHSQYAAALTIAKIFEDRFGSSVGCFAQDPIYSERDKAFLRSIGFTPLDDPKGFLKVDAQTLVLSISPNVPVKQVIADIQWPAAMVCNTVKEGGEEKKKWEEFLDNDREIWIAPYSTDPDSPRVREMVEHYNSMAFPTNEDDKFGDLTIYLRKNLQQRGDLL</sequence>
<dbReference type="Pfam" id="PF07985">
    <property type="entry name" value="SRR1"/>
    <property type="match status" value="1"/>
</dbReference>
<keyword evidence="3" id="KW-1185">Reference proteome</keyword>
<gene>
    <name evidence="2" type="ORF">EV356DRAFT_503436</name>
</gene>
<dbReference type="InterPro" id="IPR012942">
    <property type="entry name" value="SRR1-like"/>
</dbReference>
<evidence type="ECO:0000259" key="1">
    <source>
        <dbReference type="Pfam" id="PF07985"/>
    </source>
</evidence>
<dbReference type="AlphaFoldDB" id="A0A6A6H6I4"/>
<dbReference type="PANTHER" id="PTHR42080">
    <property type="entry name" value="SRR1 DOMAIN-CONTAINING PROTEIN"/>
    <property type="match status" value="1"/>
</dbReference>
<dbReference type="OrthoDB" id="5230585at2759"/>
<dbReference type="PANTHER" id="PTHR42080:SF3">
    <property type="entry name" value="SRR1-LIKE DOMAIN-CONTAINING PROTEIN"/>
    <property type="match status" value="1"/>
</dbReference>
<protein>
    <recommendedName>
        <fullName evidence="1">SRR1-like domain-containing protein</fullName>
    </recommendedName>
</protein>
<dbReference type="Proteomes" id="UP000800092">
    <property type="component" value="Unassembled WGS sequence"/>
</dbReference>
<proteinExistence type="predicted"/>
<name>A0A6A6H6I4_VIRVR</name>
<evidence type="ECO:0000313" key="3">
    <source>
        <dbReference type="Proteomes" id="UP000800092"/>
    </source>
</evidence>
<evidence type="ECO:0000313" key="2">
    <source>
        <dbReference type="EMBL" id="KAF2233625.1"/>
    </source>
</evidence>
<feature type="domain" description="SRR1-like" evidence="1">
    <location>
        <begin position="151"/>
        <end position="333"/>
    </location>
</feature>